<protein>
    <submittedName>
        <fullName evidence="2">Uncharacterized protein</fullName>
    </submittedName>
</protein>
<feature type="transmembrane region" description="Helical" evidence="1">
    <location>
        <begin position="88"/>
        <end position="113"/>
    </location>
</feature>
<evidence type="ECO:0000256" key="1">
    <source>
        <dbReference type="SAM" id="Phobius"/>
    </source>
</evidence>
<evidence type="ECO:0000313" key="2">
    <source>
        <dbReference type="EMBL" id="PVG81127.1"/>
    </source>
</evidence>
<dbReference type="Proteomes" id="UP000246018">
    <property type="component" value="Unassembled WGS sequence"/>
</dbReference>
<gene>
    <name evidence="2" type="ORF">DDE18_20175</name>
</gene>
<dbReference type="RefSeq" id="WP_116574053.1">
    <property type="nucleotide sequence ID" value="NZ_QDGZ01000010.1"/>
</dbReference>
<keyword evidence="3" id="KW-1185">Reference proteome</keyword>
<accession>A0A2T8F620</accession>
<dbReference type="EMBL" id="QDGZ01000010">
    <property type="protein sequence ID" value="PVG81127.1"/>
    <property type="molecule type" value="Genomic_DNA"/>
</dbReference>
<keyword evidence="1" id="KW-1133">Transmembrane helix</keyword>
<dbReference type="OrthoDB" id="3786362at2"/>
<keyword evidence="1" id="KW-0812">Transmembrane</keyword>
<comment type="caution">
    <text evidence="2">The sequence shown here is derived from an EMBL/GenBank/DDBJ whole genome shotgun (WGS) entry which is preliminary data.</text>
</comment>
<feature type="transmembrane region" description="Helical" evidence="1">
    <location>
        <begin position="64"/>
        <end position="82"/>
    </location>
</feature>
<reference evidence="2 3" key="1">
    <citation type="submission" date="2018-04" db="EMBL/GenBank/DDBJ databases">
        <title>Genome of Nocardioides gansuensis WSJ-1.</title>
        <authorList>
            <person name="Wu S."/>
            <person name="Wang G."/>
        </authorList>
    </citation>
    <scope>NUCLEOTIDE SEQUENCE [LARGE SCALE GENOMIC DNA]</scope>
    <source>
        <strain evidence="2 3">WSJ-1</strain>
    </source>
</reference>
<organism evidence="2 3">
    <name type="scientific">Nocardioides gansuensis</name>
    <dbReference type="NCBI Taxonomy" id="2138300"/>
    <lineage>
        <taxon>Bacteria</taxon>
        <taxon>Bacillati</taxon>
        <taxon>Actinomycetota</taxon>
        <taxon>Actinomycetes</taxon>
        <taxon>Propionibacteriales</taxon>
        <taxon>Nocardioidaceae</taxon>
        <taxon>Nocardioides</taxon>
    </lineage>
</organism>
<evidence type="ECO:0000313" key="3">
    <source>
        <dbReference type="Proteomes" id="UP000246018"/>
    </source>
</evidence>
<proteinExistence type="predicted"/>
<dbReference type="AlphaFoldDB" id="A0A2T8F620"/>
<sequence length="136" mass="14075">MAVVTEVLLVSGVALDLVGAGVLAHAHNAESIVELREDIGEEGAAVGEPDALSTHAQLMAEKRIGFLLLSVGLVLYLSGLVLKSPEGLAVMGTIAGGVVIAALAISVVFTRVVGTRIREQALRAEEQEDPDALPEQ</sequence>
<keyword evidence="1" id="KW-0472">Membrane</keyword>
<name>A0A2T8F620_9ACTN</name>